<dbReference type="RefSeq" id="WP_132707608.1">
    <property type="nucleotide sequence ID" value="NZ_JACIGF010000002.1"/>
</dbReference>
<feature type="region of interest" description="Disordered" evidence="3">
    <location>
        <begin position="1"/>
        <end position="40"/>
    </location>
</feature>
<evidence type="ECO:0000256" key="1">
    <source>
        <dbReference type="ARBA" id="ARBA00022679"/>
    </source>
</evidence>
<sequence length="209" mass="21775">MSAAAPTPGADDANPAAGIDPQTGHQTSPGAPPAAAPDAGSCGPVEVVRLGVDDVAVFRALRLAAMTRSPDAFNSTYGEELAKPDAWYAERLAEDGVFAAGGRTQPQGMVGVRRYPTAKARHKAWLYGLFVAPEARGRGVGQALVQAALSHAAGEVDVELVLLTVVTGNAPAIALYERMGFEAYGVEPRAMKTPDGTYYDDLLMARPVP</sequence>
<evidence type="ECO:0000313" key="6">
    <source>
        <dbReference type="Proteomes" id="UP000295399"/>
    </source>
</evidence>
<organism evidence="5 6">
    <name type="scientific">Rhodothalassium salexigens DSM 2132</name>
    <dbReference type="NCBI Taxonomy" id="1188247"/>
    <lineage>
        <taxon>Bacteria</taxon>
        <taxon>Pseudomonadati</taxon>
        <taxon>Pseudomonadota</taxon>
        <taxon>Alphaproteobacteria</taxon>
        <taxon>Rhodothalassiales</taxon>
        <taxon>Rhodothalassiaceae</taxon>
        <taxon>Rhodothalassium</taxon>
    </lineage>
</organism>
<evidence type="ECO:0000259" key="4">
    <source>
        <dbReference type="PROSITE" id="PS51186"/>
    </source>
</evidence>
<comment type="caution">
    <text evidence="5">The sequence shown here is derived from an EMBL/GenBank/DDBJ whole genome shotgun (WGS) entry which is preliminary data.</text>
</comment>
<keyword evidence="5" id="KW-0687">Ribonucleoprotein</keyword>
<feature type="domain" description="N-acetyltransferase" evidence="4">
    <location>
        <begin position="56"/>
        <end position="209"/>
    </location>
</feature>
<gene>
    <name evidence="5" type="ORF">EV659_102370</name>
</gene>
<dbReference type="EMBL" id="SLXO01000002">
    <property type="protein sequence ID" value="TCP37959.1"/>
    <property type="molecule type" value="Genomic_DNA"/>
</dbReference>
<dbReference type="CDD" id="cd04301">
    <property type="entry name" value="NAT_SF"/>
    <property type="match status" value="1"/>
</dbReference>
<dbReference type="InParanoid" id="A0A4R2PQ84"/>
<keyword evidence="2" id="KW-0012">Acyltransferase</keyword>
<dbReference type="Proteomes" id="UP000295399">
    <property type="component" value="Unassembled WGS sequence"/>
</dbReference>
<dbReference type="Gene3D" id="3.40.630.30">
    <property type="match status" value="1"/>
</dbReference>
<dbReference type="SUPFAM" id="SSF55729">
    <property type="entry name" value="Acyl-CoA N-acyltransferases (Nat)"/>
    <property type="match status" value="1"/>
</dbReference>
<dbReference type="InterPro" id="IPR000182">
    <property type="entry name" value="GNAT_dom"/>
</dbReference>
<evidence type="ECO:0000256" key="2">
    <source>
        <dbReference type="ARBA" id="ARBA00023315"/>
    </source>
</evidence>
<keyword evidence="5" id="KW-0689">Ribosomal protein</keyword>
<evidence type="ECO:0000256" key="3">
    <source>
        <dbReference type="SAM" id="MobiDB-lite"/>
    </source>
</evidence>
<evidence type="ECO:0000313" key="5">
    <source>
        <dbReference type="EMBL" id="TCP37959.1"/>
    </source>
</evidence>
<keyword evidence="1" id="KW-0808">Transferase</keyword>
<dbReference type="GO" id="GO:0016747">
    <property type="term" value="F:acyltransferase activity, transferring groups other than amino-acyl groups"/>
    <property type="evidence" value="ECO:0007669"/>
    <property type="project" value="InterPro"/>
</dbReference>
<dbReference type="PANTHER" id="PTHR43877:SF2">
    <property type="entry name" value="AMINOALKYLPHOSPHONATE N-ACETYLTRANSFERASE-RELATED"/>
    <property type="match status" value="1"/>
</dbReference>
<accession>A0A4R2PQ84</accession>
<dbReference type="InterPro" id="IPR016181">
    <property type="entry name" value="Acyl_CoA_acyltransferase"/>
</dbReference>
<dbReference type="InterPro" id="IPR050832">
    <property type="entry name" value="Bact_Acetyltransf"/>
</dbReference>
<keyword evidence="6" id="KW-1185">Reference proteome</keyword>
<dbReference type="OrthoDB" id="9799092at2"/>
<dbReference type="GO" id="GO:0005840">
    <property type="term" value="C:ribosome"/>
    <property type="evidence" value="ECO:0007669"/>
    <property type="project" value="UniProtKB-KW"/>
</dbReference>
<proteinExistence type="predicted"/>
<dbReference type="AlphaFoldDB" id="A0A4R2PQ84"/>
<dbReference type="Pfam" id="PF00583">
    <property type="entry name" value="Acetyltransf_1"/>
    <property type="match status" value="1"/>
</dbReference>
<reference evidence="5 6" key="1">
    <citation type="submission" date="2019-03" db="EMBL/GenBank/DDBJ databases">
        <title>Genomic Encyclopedia of Type Strains, Phase IV (KMG-IV): sequencing the most valuable type-strain genomes for metagenomic binning, comparative biology and taxonomic classification.</title>
        <authorList>
            <person name="Goeker M."/>
        </authorList>
    </citation>
    <scope>NUCLEOTIDE SEQUENCE [LARGE SCALE GENOMIC DNA]</scope>
    <source>
        <strain evidence="5 6">DSM 2132</strain>
    </source>
</reference>
<dbReference type="PROSITE" id="PS51186">
    <property type="entry name" value="GNAT"/>
    <property type="match status" value="1"/>
</dbReference>
<name>A0A4R2PQ84_RHOSA</name>
<protein>
    <submittedName>
        <fullName evidence="5">Ribosomal protein S18 acetylase RimI-like enzyme</fullName>
    </submittedName>
</protein>
<dbReference type="PANTHER" id="PTHR43877">
    <property type="entry name" value="AMINOALKYLPHOSPHONATE N-ACETYLTRANSFERASE-RELATED-RELATED"/>
    <property type="match status" value="1"/>
</dbReference>